<sequence>MKFKLMKALMATTLLVSSLTGIGAVSAATETNTDQAQIRIHKRIFPAGETSTLTQNTGEIMNFGGKALNGAGFSIYDVTDEYYHKLGDKHSETEINTVISEIQDESISAAPDYATKIGNEITTAGEGVADFAKLPIHKGGQYAAYLVLETTTPVTPTITKKAVPMVVVMPVYKPGTTTINSQIHLYPKNETDEDQKVLTNQANFTEVDFNGTKYPNVSSGALLNYALTVNIPVNIAEANVQSFVIQDAPSNGLVLADLAAVKVGDLVQGTDYTIAATNNGFEITLKTDATNVKQLAGQKLLVTYPMQLTASVDPDQVIQNKATISVNNQPGTDLIVKTVTGGKKFKKIDAQTDKGLAGAQFVVKKGDQFAMFKQGQADTYLFDKWVSDEAQATKISSGNNGQLSVVGLANGNHSLIEVKAPNGYLLNENNRPTKDFTVVAGQYGTETISFENIRKGGFLPQTGSIGIYAFVVVGLMLMGGAYFWNRKVKR</sequence>
<dbReference type="InterPro" id="IPR048052">
    <property type="entry name" value="FM1-like"/>
</dbReference>
<keyword evidence="2" id="KW-0964">Secreted</keyword>
<keyword evidence="5" id="KW-1133">Transmembrane helix</keyword>
<dbReference type="InterPro" id="IPR019931">
    <property type="entry name" value="LPXTG_anchor"/>
</dbReference>
<dbReference type="InterPro" id="IPR026466">
    <property type="entry name" value="Fim_isopep_form_D2_dom"/>
</dbReference>
<dbReference type="InterPro" id="IPR032364">
    <property type="entry name" value="GramPos_pilinD1_N"/>
</dbReference>
<evidence type="ECO:0000256" key="6">
    <source>
        <dbReference type="SAM" id="SignalP"/>
    </source>
</evidence>
<proteinExistence type="predicted"/>
<keyword evidence="5" id="KW-0812">Transmembrane</keyword>
<evidence type="ECO:0000259" key="7">
    <source>
        <dbReference type="Pfam" id="PF00746"/>
    </source>
</evidence>
<dbReference type="InterPro" id="IPR013783">
    <property type="entry name" value="Ig-like_fold"/>
</dbReference>
<feature type="chain" id="PRO_5014983735" evidence="6">
    <location>
        <begin position="28"/>
        <end position="490"/>
    </location>
</feature>
<name>A0A2N9DY16_9LACO</name>
<dbReference type="Pfam" id="PF00746">
    <property type="entry name" value="Gram_pos_anchor"/>
    <property type="match status" value="1"/>
</dbReference>
<keyword evidence="3 6" id="KW-0732">Signal</keyword>
<gene>
    <name evidence="10" type="ORF">LFUMFP_50024</name>
</gene>
<feature type="transmembrane region" description="Helical" evidence="5">
    <location>
        <begin position="465"/>
        <end position="484"/>
    </location>
</feature>
<dbReference type="NCBIfam" id="TIGR01167">
    <property type="entry name" value="LPXTG_anchor"/>
    <property type="match status" value="1"/>
</dbReference>
<accession>A0A2N9DY16</accession>
<feature type="domain" description="Gram-positive cocci surface proteins LPxTG" evidence="7">
    <location>
        <begin position="459"/>
        <end position="487"/>
    </location>
</feature>
<keyword evidence="5" id="KW-0472">Membrane</keyword>
<dbReference type="EMBL" id="OGVC01000045">
    <property type="protein sequence ID" value="SPC39724.1"/>
    <property type="molecule type" value="Genomic_DNA"/>
</dbReference>
<evidence type="ECO:0000256" key="3">
    <source>
        <dbReference type="ARBA" id="ARBA00022729"/>
    </source>
</evidence>
<evidence type="ECO:0000313" key="11">
    <source>
        <dbReference type="Proteomes" id="UP000238739"/>
    </source>
</evidence>
<comment type="caution">
    <text evidence="10">The sequence shown here is derived from an EMBL/GenBank/DDBJ whole genome shotgun (WGS) entry which is preliminary data.</text>
</comment>
<evidence type="ECO:0000256" key="2">
    <source>
        <dbReference type="ARBA" id="ARBA00022525"/>
    </source>
</evidence>
<feature type="domain" description="SpaA-like prealbumin fold" evidence="9">
    <location>
        <begin position="344"/>
        <end position="440"/>
    </location>
</feature>
<dbReference type="NCBIfam" id="TIGR04226">
    <property type="entry name" value="RrgB_K2N_iso_D2"/>
    <property type="match status" value="1"/>
</dbReference>
<dbReference type="InterPro" id="IPR041033">
    <property type="entry name" value="SpaA_PFL_dom_1"/>
</dbReference>
<dbReference type="RefSeq" id="WP_106482886.1">
    <property type="nucleotide sequence ID" value="NZ_LT984417.1"/>
</dbReference>
<keyword evidence="11" id="KW-1185">Reference proteome</keyword>
<dbReference type="InterPro" id="IPR008966">
    <property type="entry name" value="Adhesion_dom_sf"/>
</dbReference>
<keyword evidence="4" id="KW-0572">Peptidoglycan-anchor</keyword>
<dbReference type="NCBIfam" id="NF033902">
    <property type="entry name" value="iso_D2_wall_anc"/>
    <property type="match status" value="1"/>
</dbReference>
<evidence type="ECO:0000256" key="5">
    <source>
        <dbReference type="SAM" id="Phobius"/>
    </source>
</evidence>
<evidence type="ECO:0000259" key="9">
    <source>
        <dbReference type="Pfam" id="PF17802"/>
    </source>
</evidence>
<feature type="signal peptide" evidence="6">
    <location>
        <begin position="1"/>
        <end position="27"/>
    </location>
</feature>
<dbReference type="Pfam" id="PF17802">
    <property type="entry name" value="SpaA"/>
    <property type="match status" value="1"/>
</dbReference>
<dbReference type="Pfam" id="PF16555">
    <property type="entry name" value="GramPos_pilinD1"/>
    <property type="match status" value="1"/>
</dbReference>
<organism evidence="10 11">
    <name type="scientific">Latilactobacillus fuchuensis</name>
    <dbReference type="NCBI Taxonomy" id="164393"/>
    <lineage>
        <taxon>Bacteria</taxon>
        <taxon>Bacillati</taxon>
        <taxon>Bacillota</taxon>
        <taxon>Bacilli</taxon>
        <taxon>Lactobacillales</taxon>
        <taxon>Lactobacillaceae</taxon>
        <taxon>Latilactobacillus</taxon>
    </lineage>
</organism>
<dbReference type="Proteomes" id="UP000238739">
    <property type="component" value="Unassembled WGS sequence"/>
</dbReference>
<reference evidence="10" key="1">
    <citation type="submission" date="2018-01" db="EMBL/GenBank/DDBJ databases">
        <authorList>
            <person name="Chaillou S."/>
        </authorList>
    </citation>
    <scope>NUCLEOTIDE SEQUENCE [LARGE SCALE GENOMIC DNA]</scope>
    <source>
        <strain evidence="10">MFPC41A2801</strain>
    </source>
</reference>
<keyword evidence="1" id="KW-0134">Cell wall</keyword>
<protein>
    <submittedName>
        <fullName evidence="10">Uncharacterized protein</fullName>
    </submittedName>
</protein>
<evidence type="ECO:0000256" key="4">
    <source>
        <dbReference type="ARBA" id="ARBA00023088"/>
    </source>
</evidence>
<dbReference type="AlphaFoldDB" id="A0A2N9DY16"/>
<evidence type="ECO:0000259" key="8">
    <source>
        <dbReference type="Pfam" id="PF16555"/>
    </source>
</evidence>
<dbReference type="Gene3D" id="2.60.40.10">
    <property type="entry name" value="Immunoglobulins"/>
    <property type="match status" value="2"/>
</dbReference>
<evidence type="ECO:0000256" key="1">
    <source>
        <dbReference type="ARBA" id="ARBA00022512"/>
    </source>
</evidence>
<dbReference type="Gene3D" id="2.60.40.740">
    <property type="match status" value="1"/>
</dbReference>
<dbReference type="SUPFAM" id="SSF49401">
    <property type="entry name" value="Bacterial adhesins"/>
    <property type="match status" value="1"/>
</dbReference>
<evidence type="ECO:0000313" key="10">
    <source>
        <dbReference type="EMBL" id="SPC39724.1"/>
    </source>
</evidence>
<feature type="domain" description="Gram-positive pilin subunit D1 N-terminal" evidence="8">
    <location>
        <begin position="34"/>
        <end position="190"/>
    </location>
</feature>